<feature type="transmembrane region" description="Helical" evidence="1">
    <location>
        <begin position="7"/>
        <end position="32"/>
    </location>
</feature>
<dbReference type="KEGG" id="elux:BTN50_0364"/>
<keyword evidence="3" id="KW-1185">Reference proteome</keyword>
<gene>
    <name evidence="2" type="ORF">BTN50_0364</name>
</gene>
<evidence type="ECO:0000313" key="3">
    <source>
        <dbReference type="Proteomes" id="UP000218160"/>
    </source>
</evidence>
<name>A0A291B7B4_9GAMM</name>
<dbReference type="Proteomes" id="UP000218160">
    <property type="component" value="Chromosome 1"/>
</dbReference>
<keyword evidence="1" id="KW-0812">Transmembrane</keyword>
<dbReference type="AlphaFoldDB" id="A0A291B7B4"/>
<accession>A0A291B7B4</accession>
<reference evidence="3" key="1">
    <citation type="submission" date="2017-04" db="EMBL/GenBank/DDBJ databases">
        <title>Genome evolution of the luminous symbionts of deep sea anglerfish.</title>
        <authorList>
            <person name="Hendry T.A."/>
        </authorList>
    </citation>
    <scope>NUCLEOTIDE SEQUENCE [LARGE SCALE GENOMIC DNA]</scope>
</reference>
<dbReference type="EMBL" id="CP020660">
    <property type="protein sequence ID" value="ATF08898.1"/>
    <property type="molecule type" value="Genomic_DNA"/>
</dbReference>
<sequence length="49" mass="5656">MKNNGRYFFCSTVLVIMINIMLSLIAFSYWHLILAYPFALLPLLMAAET</sequence>
<evidence type="ECO:0000256" key="1">
    <source>
        <dbReference type="SAM" id="Phobius"/>
    </source>
</evidence>
<organism evidence="2 3">
    <name type="scientific">Candidatus Enterovibrio altilux</name>
    <dbReference type="NCBI Taxonomy" id="1927128"/>
    <lineage>
        <taxon>Bacteria</taxon>
        <taxon>Pseudomonadati</taxon>
        <taxon>Pseudomonadota</taxon>
        <taxon>Gammaproteobacteria</taxon>
        <taxon>Vibrionales</taxon>
        <taxon>Vibrionaceae</taxon>
        <taxon>Enterovibrio</taxon>
    </lineage>
</organism>
<keyword evidence="1" id="KW-0472">Membrane</keyword>
<protein>
    <submittedName>
        <fullName evidence="2">Uncharacterized protein</fullName>
    </submittedName>
</protein>
<keyword evidence="1" id="KW-1133">Transmembrane helix</keyword>
<proteinExistence type="predicted"/>
<evidence type="ECO:0000313" key="2">
    <source>
        <dbReference type="EMBL" id="ATF08898.1"/>
    </source>
</evidence>